<organism evidence="2 3">
    <name type="scientific">Dryococelus australis</name>
    <dbReference type="NCBI Taxonomy" id="614101"/>
    <lineage>
        <taxon>Eukaryota</taxon>
        <taxon>Metazoa</taxon>
        <taxon>Ecdysozoa</taxon>
        <taxon>Arthropoda</taxon>
        <taxon>Hexapoda</taxon>
        <taxon>Insecta</taxon>
        <taxon>Pterygota</taxon>
        <taxon>Neoptera</taxon>
        <taxon>Polyneoptera</taxon>
        <taxon>Phasmatodea</taxon>
        <taxon>Verophasmatodea</taxon>
        <taxon>Anareolatae</taxon>
        <taxon>Phasmatidae</taxon>
        <taxon>Eurycanthinae</taxon>
        <taxon>Dryococelus</taxon>
    </lineage>
</organism>
<feature type="region of interest" description="Disordered" evidence="1">
    <location>
        <begin position="237"/>
        <end position="257"/>
    </location>
</feature>
<sequence>MAAGRTCDVLAENSELRPLKPAPEPATIHYSHRLRMQGRHCTSLLLCSHTRAAGSVWRLVTKRRGANFMRDVTSGCRATGSTADAFRHAGLVHTSAVRCAGNTRINHGGISLWSGSRDKKVKPKMKDKDRANKSIDVNWVQSTAGSLPDFHTWESCRTMPLVGGFSQGSSVSPAFAFRRCSILTSITLIDSQDLAVKSHPDLFTRSIYGWGWVGEWDVVRKMGLKGRGGCGRCRMITGGGGGRTSDPPRSAGSRSEPGILFLA</sequence>
<dbReference type="EMBL" id="JARBHB010000008">
    <property type="protein sequence ID" value="KAJ8877473.1"/>
    <property type="molecule type" value="Genomic_DNA"/>
</dbReference>
<comment type="caution">
    <text evidence="2">The sequence shown here is derived from an EMBL/GenBank/DDBJ whole genome shotgun (WGS) entry which is preliminary data.</text>
</comment>
<evidence type="ECO:0000313" key="2">
    <source>
        <dbReference type="EMBL" id="KAJ8877473.1"/>
    </source>
</evidence>
<proteinExistence type="predicted"/>
<keyword evidence="3" id="KW-1185">Reference proteome</keyword>
<gene>
    <name evidence="2" type="ORF">PR048_021928</name>
</gene>
<dbReference type="Proteomes" id="UP001159363">
    <property type="component" value="Chromosome 7"/>
</dbReference>
<evidence type="ECO:0000256" key="1">
    <source>
        <dbReference type="SAM" id="MobiDB-lite"/>
    </source>
</evidence>
<evidence type="ECO:0000313" key="3">
    <source>
        <dbReference type="Proteomes" id="UP001159363"/>
    </source>
</evidence>
<name>A0ABQ9GZK3_9NEOP</name>
<reference evidence="2 3" key="1">
    <citation type="submission" date="2023-02" db="EMBL/GenBank/DDBJ databases">
        <title>LHISI_Scaffold_Assembly.</title>
        <authorList>
            <person name="Stuart O.P."/>
            <person name="Cleave R."/>
            <person name="Magrath M.J.L."/>
            <person name="Mikheyev A.S."/>
        </authorList>
    </citation>
    <scope>NUCLEOTIDE SEQUENCE [LARGE SCALE GENOMIC DNA]</scope>
    <source>
        <strain evidence="2">Daus_M_001</strain>
        <tissue evidence="2">Leg muscle</tissue>
    </source>
</reference>
<protein>
    <submittedName>
        <fullName evidence="2">Uncharacterized protein</fullName>
    </submittedName>
</protein>
<accession>A0ABQ9GZK3</accession>